<organism evidence="1 2">
    <name type="scientific">Pannus brasiliensis CCIBt3594</name>
    <dbReference type="NCBI Taxonomy" id="1427578"/>
    <lineage>
        <taxon>Bacteria</taxon>
        <taxon>Bacillati</taxon>
        <taxon>Cyanobacteriota</taxon>
        <taxon>Cyanophyceae</taxon>
        <taxon>Oscillatoriophycideae</taxon>
        <taxon>Chroococcales</taxon>
        <taxon>Microcystaceae</taxon>
        <taxon>Pannus</taxon>
    </lineage>
</organism>
<dbReference type="Proteomes" id="UP001328733">
    <property type="component" value="Unassembled WGS sequence"/>
</dbReference>
<reference evidence="1 2" key="1">
    <citation type="submission" date="2024-01" db="EMBL/GenBank/DDBJ databases">
        <title>Genomic insights into the taxonomy and metabolism of the cyanobacterium Pannus brasiliensis CCIBt3594.</title>
        <authorList>
            <person name="Machado M."/>
            <person name="Botero N.B."/>
            <person name="Andreote A.P.D."/>
            <person name="Feitosa A.M.T."/>
            <person name="Popin R."/>
            <person name="Sivonen K."/>
            <person name="Fiore M.F."/>
        </authorList>
    </citation>
    <scope>NUCLEOTIDE SEQUENCE [LARGE SCALE GENOMIC DNA]</scope>
    <source>
        <strain evidence="1 2">CCIBt3594</strain>
    </source>
</reference>
<accession>A0AAW9QX97</accession>
<name>A0AAW9QX97_9CHRO</name>
<evidence type="ECO:0000313" key="2">
    <source>
        <dbReference type="Proteomes" id="UP001328733"/>
    </source>
</evidence>
<comment type="caution">
    <text evidence="1">The sequence shown here is derived from an EMBL/GenBank/DDBJ whole genome shotgun (WGS) entry which is preliminary data.</text>
</comment>
<dbReference type="SUPFAM" id="SSF49899">
    <property type="entry name" value="Concanavalin A-like lectins/glucanases"/>
    <property type="match status" value="1"/>
</dbReference>
<dbReference type="AlphaFoldDB" id="A0AAW9QX97"/>
<dbReference type="EMBL" id="JBAFSM010000018">
    <property type="protein sequence ID" value="MEG3437664.1"/>
    <property type="molecule type" value="Genomic_DNA"/>
</dbReference>
<protein>
    <submittedName>
        <fullName evidence="1">Uncharacterized protein</fullName>
    </submittedName>
</protein>
<evidence type="ECO:0000313" key="1">
    <source>
        <dbReference type="EMBL" id="MEG3437664.1"/>
    </source>
</evidence>
<dbReference type="RefSeq" id="WP_332865144.1">
    <property type="nucleotide sequence ID" value="NZ_JBAFSM010000018.1"/>
</dbReference>
<sequence>MFASRSTRFNPYSLRTNLKDNGENQIIIAPDIPNTALFRRDLGIITPSTAIDPFASNVVFLTYCNKLVKTNGATFTDETGKTITLFSAGSVPARSYIGGYKSGNLFFPGFSENVNSSSNFCQTPPHLSLQFEDNDWTLEFIVSSENWYNGTNYYGAIFLVQRNLSDQFGLEFSYYNNNLRIGPTGGFNADTRIFPWTPSNNRIYYIAARKIDDILQIAIDGIQLGTDQSWTTPIPNVTSFYYFGHDGFNTGGLISIHGIRLTNGVARDIFNIPSTPWVY</sequence>
<keyword evidence="2" id="KW-1185">Reference proteome</keyword>
<gene>
    <name evidence="1" type="ORF">V0288_11090</name>
</gene>
<proteinExistence type="predicted"/>
<dbReference type="InterPro" id="IPR013320">
    <property type="entry name" value="ConA-like_dom_sf"/>
</dbReference>